<reference evidence="9 10" key="1">
    <citation type="journal article" date="2017" name="ISME J.">
        <title>Energy and carbon metabolisms in a deep terrestrial subsurface fluid microbial community.</title>
        <authorList>
            <person name="Momper L."/>
            <person name="Jungbluth S.P."/>
            <person name="Lee M.D."/>
            <person name="Amend J.P."/>
        </authorList>
    </citation>
    <scope>NUCLEOTIDE SEQUENCE [LARGE SCALE GENOMIC DNA]</scope>
    <source>
        <strain evidence="9">SURF_5</strain>
    </source>
</reference>
<comment type="function">
    <text evidence="4">Formation of pseudouridine at positions 38, 39 and 40 in the anticodon stem and loop of transfer RNAs.</text>
</comment>
<dbReference type="InterPro" id="IPR001406">
    <property type="entry name" value="PsdUridine_synth_TruA"/>
</dbReference>
<feature type="binding site" evidence="4 6">
    <location>
        <position position="109"/>
    </location>
    <ligand>
        <name>substrate</name>
    </ligand>
</feature>
<evidence type="ECO:0000313" key="9">
    <source>
        <dbReference type="EMBL" id="RJP23525.1"/>
    </source>
</evidence>
<evidence type="ECO:0000256" key="7">
    <source>
        <dbReference type="RuleBase" id="RU003792"/>
    </source>
</evidence>
<accession>A0A3A4NY88</accession>
<comment type="similarity">
    <text evidence="1 4 7">Belongs to the tRNA pseudouridine synthase TruA family.</text>
</comment>
<evidence type="ECO:0000259" key="8">
    <source>
        <dbReference type="Pfam" id="PF01416"/>
    </source>
</evidence>
<evidence type="ECO:0000256" key="1">
    <source>
        <dbReference type="ARBA" id="ARBA00009375"/>
    </source>
</evidence>
<dbReference type="EC" id="5.4.99.12" evidence="4"/>
<dbReference type="SUPFAM" id="SSF55120">
    <property type="entry name" value="Pseudouridine synthase"/>
    <property type="match status" value="1"/>
</dbReference>
<dbReference type="InterPro" id="IPR020103">
    <property type="entry name" value="PsdUridine_synth_cat_dom_sf"/>
</dbReference>
<dbReference type="GO" id="GO:0031119">
    <property type="term" value="P:tRNA pseudouridine synthesis"/>
    <property type="evidence" value="ECO:0007669"/>
    <property type="project" value="UniProtKB-UniRule"/>
</dbReference>
<evidence type="ECO:0000256" key="5">
    <source>
        <dbReference type="PIRSR" id="PIRSR001430-1"/>
    </source>
</evidence>
<evidence type="ECO:0000256" key="4">
    <source>
        <dbReference type="HAMAP-Rule" id="MF_00171"/>
    </source>
</evidence>
<dbReference type="EMBL" id="QZKU01000045">
    <property type="protein sequence ID" value="RJP23525.1"/>
    <property type="molecule type" value="Genomic_DNA"/>
</dbReference>
<feature type="domain" description="Pseudouridine synthase I TruA alpha/beta" evidence="8">
    <location>
        <begin position="142"/>
        <end position="252"/>
    </location>
</feature>
<dbReference type="Pfam" id="PF01416">
    <property type="entry name" value="PseudoU_synth_1"/>
    <property type="match status" value="2"/>
</dbReference>
<evidence type="ECO:0000256" key="3">
    <source>
        <dbReference type="ARBA" id="ARBA00023235"/>
    </source>
</evidence>
<sequence>MHTIRLDLQYDGSEYAGWQIQENAVTVQELVERALSMILRERIRVSGASRTDSGVHALGQVAAFTTESEIPMEKLRRSLNGILPPDIRLTDAREVEAGFAPRYAREKTYRYAFALGAYLSPFQRRYAWHIHEPLDLEAMQAAANYLVGEHDFSSFVAAGGGEKGHVRTIHGISFGEGGILNSCVGNEGLFHFDITANGFLYKMARNIIGTLVEAGRGKLPAQSMAAILEARDRGLAGPTAPAQGLCLVSVKY</sequence>
<comment type="caution">
    <text evidence="4">Lacks conserved residue(s) required for the propagation of feature annotation.</text>
</comment>
<comment type="subunit">
    <text evidence="4">Homodimer.</text>
</comment>
<dbReference type="InterPro" id="IPR020097">
    <property type="entry name" value="PsdUridine_synth_TruA_a/b_dom"/>
</dbReference>
<dbReference type="Gene3D" id="3.30.70.660">
    <property type="entry name" value="Pseudouridine synthase I, catalytic domain, C-terminal subdomain"/>
    <property type="match status" value="1"/>
</dbReference>
<dbReference type="PANTHER" id="PTHR11142:SF0">
    <property type="entry name" value="TRNA PSEUDOURIDINE SYNTHASE-LIKE 1"/>
    <property type="match status" value="1"/>
</dbReference>
<dbReference type="Proteomes" id="UP000265882">
    <property type="component" value="Unassembled WGS sequence"/>
</dbReference>
<keyword evidence="3 4" id="KW-0413">Isomerase</keyword>
<dbReference type="GO" id="GO:0160147">
    <property type="term" value="F:tRNA pseudouridine(38-40) synthase activity"/>
    <property type="evidence" value="ECO:0007669"/>
    <property type="project" value="UniProtKB-EC"/>
</dbReference>
<dbReference type="PANTHER" id="PTHR11142">
    <property type="entry name" value="PSEUDOURIDYLATE SYNTHASE"/>
    <property type="match status" value="1"/>
</dbReference>
<dbReference type="InterPro" id="IPR020095">
    <property type="entry name" value="PsdUridine_synth_TruA_C"/>
</dbReference>
<protein>
    <recommendedName>
        <fullName evidence="4">tRNA pseudouridine synthase A</fullName>
        <ecNumber evidence="4">5.4.99.12</ecNumber>
    </recommendedName>
    <alternativeName>
        <fullName evidence="4">tRNA pseudouridine(38-40) synthase</fullName>
    </alternativeName>
    <alternativeName>
        <fullName evidence="4">tRNA pseudouridylate synthase I</fullName>
    </alternativeName>
    <alternativeName>
        <fullName evidence="4">tRNA-uridine isomerase I</fullName>
    </alternativeName>
</protein>
<comment type="catalytic activity">
    <reaction evidence="4 7">
        <text>uridine(38/39/40) in tRNA = pseudouridine(38/39/40) in tRNA</text>
        <dbReference type="Rhea" id="RHEA:22376"/>
        <dbReference type="Rhea" id="RHEA-COMP:10085"/>
        <dbReference type="Rhea" id="RHEA-COMP:10087"/>
        <dbReference type="ChEBI" id="CHEBI:65314"/>
        <dbReference type="ChEBI" id="CHEBI:65315"/>
        <dbReference type="EC" id="5.4.99.12"/>
    </reaction>
</comment>
<proteinExistence type="inferred from homology"/>
<keyword evidence="2 4" id="KW-0819">tRNA processing</keyword>
<dbReference type="GO" id="GO:0003723">
    <property type="term" value="F:RNA binding"/>
    <property type="evidence" value="ECO:0007669"/>
    <property type="project" value="InterPro"/>
</dbReference>
<organism evidence="9 10">
    <name type="scientific">Abyssobacteria bacterium (strain SURF_5)</name>
    <dbReference type="NCBI Taxonomy" id="2093360"/>
    <lineage>
        <taxon>Bacteria</taxon>
        <taxon>Pseudomonadati</taxon>
        <taxon>Candidatus Hydrogenedentota</taxon>
        <taxon>Candidatus Abyssobacteria</taxon>
    </lineage>
</organism>
<name>A0A3A4NY88_ABYX5</name>
<feature type="domain" description="Pseudouridine synthase I TruA alpha/beta" evidence="8">
    <location>
        <begin position="9"/>
        <end position="103"/>
    </location>
</feature>
<dbReference type="HAMAP" id="MF_00171">
    <property type="entry name" value="TruA"/>
    <property type="match status" value="1"/>
</dbReference>
<evidence type="ECO:0000256" key="6">
    <source>
        <dbReference type="PIRSR" id="PIRSR001430-2"/>
    </source>
</evidence>
<dbReference type="InterPro" id="IPR020094">
    <property type="entry name" value="TruA/RsuA/RluB/E/F_N"/>
</dbReference>
<comment type="caution">
    <text evidence="9">The sequence shown here is derived from an EMBL/GenBank/DDBJ whole genome shotgun (WGS) entry which is preliminary data.</text>
</comment>
<evidence type="ECO:0000313" key="10">
    <source>
        <dbReference type="Proteomes" id="UP000265882"/>
    </source>
</evidence>
<dbReference type="Gene3D" id="3.30.70.580">
    <property type="entry name" value="Pseudouridine synthase I, catalytic domain, N-terminal subdomain"/>
    <property type="match status" value="1"/>
</dbReference>
<dbReference type="FunFam" id="3.30.70.580:FF:000001">
    <property type="entry name" value="tRNA pseudouridine synthase A"/>
    <property type="match status" value="1"/>
</dbReference>
<dbReference type="PIRSF" id="PIRSF001430">
    <property type="entry name" value="tRNA_psdUrid_synth"/>
    <property type="match status" value="1"/>
</dbReference>
<gene>
    <name evidence="4 9" type="primary">truA</name>
    <name evidence="9" type="ORF">C4520_06105</name>
</gene>
<dbReference type="CDD" id="cd02570">
    <property type="entry name" value="PseudoU_synth_EcTruA"/>
    <property type="match status" value="1"/>
</dbReference>
<dbReference type="AlphaFoldDB" id="A0A3A4NY88"/>
<feature type="active site" description="Nucleophile" evidence="4 5">
    <location>
        <position position="52"/>
    </location>
</feature>
<evidence type="ECO:0000256" key="2">
    <source>
        <dbReference type="ARBA" id="ARBA00022694"/>
    </source>
</evidence>
<dbReference type="NCBIfam" id="TIGR00071">
    <property type="entry name" value="hisT_truA"/>
    <property type="match status" value="1"/>
</dbReference>